<dbReference type="AlphaFoldDB" id="A0A160INY1"/>
<dbReference type="EMBL" id="CP015378">
    <property type="protein sequence ID" value="ANC77766.1"/>
    <property type="molecule type" value="Genomic_DNA"/>
</dbReference>
<evidence type="ECO:0000313" key="2">
    <source>
        <dbReference type="EMBL" id="ANC77766.1"/>
    </source>
</evidence>
<keyword evidence="3" id="KW-1185">Reference proteome</keyword>
<name>A0A160INY1_9BACL</name>
<dbReference type="Proteomes" id="UP000076623">
    <property type="component" value="Chromosome"/>
</dbReference>
<proteinExistence type="predicted"/>
<organism evidence="2 3">
    <name type="scientific">Fictibacillus phosphorivorans</name>
    <dbReference type="NCBI Taxonomy" id="1221500"/>
    <lineage>
        <taxon>Bacteria</taxon>
        <taxon>Bacillati</taxon>
        <taxon>Bacillota</taxon>
        <taxon>Bacilli</taxon>
        <taxon>Bacillales</taxon>
        <taxon>Fictibacillaceae</taxon>
        <taxon>Fictibacillus</taxon>
    </lineage>
</organism>
<sequence length="112" mass="12479">MEIEFTETALERLEKKIQDSKGYLKLKHDTEGCGCVVSGVAALVLVDQIEDNDTKIETNGPDLFLEYNTAVFFAEKMTIDAPAGNHFALKSPGEMLNPSMKYYDRTKQNTGV</sequence>
<dbReference type="RefSeq" id="WP_066395906.1">
    <property type="nucleotide sequence ID" value="NZ_CP015378.1"/>
</dbReference>
<dbReference type="SUPFAM" id="SSF89360">
    <property type="entry name" value="HesB-like domain"/>
    <property type="match status" value="1"/>
</dbReference>
<dbReference type="Pfam" id="PF01521">
    <property type="entry name" value="Fe-S_biosyn"/>
    <property type="match status" value="1"/>
</dbReference>
<accession>A0A160INY1</accession>
<feature type="domain" description="Core" evidence="1">
    <location>
        <begin position="1"/>
        <end position="101"/>
    </location>
</feature>
<gene>
    <name evidence="2" type="ORF">ABE65_013535</name>
</gene>
<dbReference type="InterPro" id="IPR000361">
    <property type="entry name" value="ATAP_core_dom"/>
</dbReference>
<protein>
    <recommendedName>
        <fullName evidence="1">Core domain-containing protein</fullName>
    </recommendedName>
</protein>
<reference evidence="2 3" key="1">
    <citation type="submission" date="2016-04" db="EMBL/GenBank/DDBJ databases">
        <title>Complete genome sequence of Fictibacillus phosphorivorans G25-29, a strain toxic to nematodes.</title>
        <authorList>
            <person name="Zheng Z."/>
        </authorList>
    </citation>
    <scope>NUCLEOTIDE SEQUENCE [LARGE SCALE GENOMIC DNA]</scope>
    <source>
        <strain evidence="2 3">G25-29</strain>
    </source>
</reference>
<dbReference type="InterPro" id="IPR035903">
    <property type="entry name" value="HesB-like_dom_sf"/>
</dbReference>
<dbReference type="STRING" id="1221500.ABE65_013535"/>
<dbReference type="Gene3D" id="2.60.300.12">
    <property type="entry name" value="HesB-like domain"/>
    <property type="match status" value="1"/>
</dbReference>
<evidence type="ECO:0000313" key="3">
    <source>
        <dbReference type="Proteomes" id="UP000076623"/>
    </source>
</evidence>
<evidence type="ECO:0000259" key="1">
    <source>
        <dbReference type="Pfam" id="PF01521"/>
    </source>
</evidence>
<dbReference type="KEGG" id="fpn:ABE65_013535"/>